<dbReference type="AlphaFoldDB" id="A0A1H5TWZ2"/>
<dbReference type="InterPro" id="IPR052345">
    <property type="entry name" value="Rad_response_metalloprotease"/>
</dbReference>
<organism evidence="3 4">
    <name type="scientific">Algoriphagus boritolerans DSM 17298 = JCM 18970</name>
    <dbReference type="NCBI Taxonomy" id="1120964"/>
    <lineage>
        <taxon>Bacteria</taxon>
        <taxon>Pseudomonadati</taxon>
        <taxon>Bacteroidota</taxon>
        <taxon>Cytophagia</taxon>
        <taxon>Cytophagales</taxon>
        <taxon>Cyclobacteriaceae</taxon>
        <taxon>Algoriphagus</taxon>
    </lineage>
</organism>
<feature type="domain" description="IrrE N-terminal-like" evidence="2">
    <location>
        <begin position="184"/>
        <end position="253"/>
    </location>
</feature>
<dbReference type="PANTHER" id="PTHR43236">
    <property type="entry name" value="ANTITOXIN HIGA1"/>
    <property type="match status" value="1"/>
</dbReference>
<dbReference type="RefSeq" id="WP_103923677.1">
    <property type="nucleotide sequence ID" value="NZ_FNVR01000003.1"/>
</dbReference>
<gene>
    <name evidence="3" type="ORF">SAMN03080598_00988</name>
</gene>
<dbReference type="Pfam" id="PF06114">
    <property type="entry name" value="Peptidase_M78"/>
    <property type="match status" value="1"/>
</dbReference>
<dbReference type="STRING" id="1120964.GCA_001313265_00513"/>
<dbReference type="Proteomes" id="UP000236736">
    <property type="component" value="Unassembled WGS sequence"/>
</dbReference>
<proteinExistence type="predicted"/>
<evidence type="ECO:0000256" key="1">
    <source>
        <dbReference type="SAM" id="MobiDB-lite"/>
    </source>
</evidence>
<evidence type="ECO:0000259" key="2">
    <source>
        <dbReference type="Pfam" id="PF06114"/>
    </source>
</evidence>
<feature type="region of interest" description="Disordered" evidence="1">
    <location>
        <begin position="318"/>
        <end position="340"/>
    </location>
</feature>
<dbReference type="EMBL" id="FNVR01000003">
    <property type="protein sequence ID" value="SEF67382.1"/>
    <property type="molecule type" value="Genomic_DNA"/>
</dbReference>
<protein>
    <submittedName>
        <fullName evidence="3">Zn-dependent peptidase ImmA, M78 family</fullName>
    </submittedName>
</protein>
<sequence length="386" mass="44697">MNTTPYNFARIEQLIRQFRLEKDEFLDLVSEGLKNKLNWEDIFQPEIQLNHLKRIDKIFSKGLSYYLDPAPPIQSKESSIFFRKEKFGADLNLASKKIVTQFEEMKLSLSGLAKMSDLKMDRILPIFSVDEDANKVAKIVRETLYPKVPKDSKKFLEAVIDKFAASNILVFEFVESPNLKQKVNIDGFYLQPNVIVLRRNQDYFKREIFTLAHELGHYLLNQEEVESMDYDHFALGTTSKVESWCNSFAFAFLAGEKLDVLDQLPEIGKTNDYSFEEIKVISQATHLSFTAMLTYLVRKGKMSGAIYGRMRKELEDTIQAKKDQEKKKRELEKEMGKSSMGAQAKPIQSPLFVSAIQTAFFDGVINEYELCKTLHLKPEQLEKYLR</sequence>
<evidence type="ECO:0000313" key="3">
    <source>
        <dbReference type="EMBL" id="SEF67382.1"/>
    </source>
</evidence>
<dbReference type="PANTHER" id="PTHR43236:SF1">
    <property type="entry name" value="BLL7220 PROTEIN"/>
    <property type="match status" value="1"/>
</dbReference>
<reference evidence="4" key="1">
    <citation type="submission" date="2016-10" db="EMBL/GenBank/DDBJ databases">
        <authorList>
            <person name="Varghese N."/>
            <person name="Submissions S."/>
        </authorList>
    </citation>
    <scope>NUCLEOTIDE SEQUENCE [LARGE SCALE GENOMIC DNA]</scope>
    <source>
        <strain evidence="4">DSM 17298</strain>
    </source>
</reference>
<feature type="compositionally biased region" description="Basic and acidic residues" evidence="1">
    <location>
        <begin position="318"/>
        <end position="336"/>
    </location>
</feature>
<dbReference type="OrthoDB" id="9794834at2"/>
<evidence type="ECO:0000313" key="4">
    <source>
        <dbReference type="Proteomes" id="UP000236736"/>
    </source>
</evidence>
<keyword evidence="4" id="KW-1185">Reference proteome</keyword>
<dbReference type="InterPro" id="IPR010359">
    <property type="entry name" value="IrrE_HExxH"/>
</dbReference>
<accession>A0A1H5TWZ2</accession>
<dbReference type="Gene3D" id="1.10.10.2910">
    <property type="match status" value="1"/>
</dbReference>
<name>A0A1H5TWZ2_9BACT</name>